<feature type="domain" description="DUF8175" evidence="2">
    <location>
        <begin position="25"/>
        <end position="217"/>
    </location>
</feature>
<dbReference type="EMBL" id="BAABHS010000020">
    <property type="protein sequence ID" value="GAA4978954.1"/>
    <property type="molecule type" value="Genomic_DNA"/>
</dbReference>
<gene>
    <name evidence="3" type="ORF">GCM10023205_54160</name>
</gene>
<name>A0ABP9HUX8_9ACTN</name>
<evidence type="ECO:0000313" key="4">
    <source>
        <dbReference type="Proteomes" id="UP001500466"/>
    </source>
</evidence>
<reference evidence="4" key="1">
    <citation type="journal article" date="2019" name="Int. J. Syst. Evol. Microbiol.">
        <title>The Global Catalogue of Microorganisms (GCM) 10K type strain sequencing project: providing services to taxonomists for standard genome sequencing and annotation.</title>
        <authorList>
            <consortium name="The Broad Institute Genomics Platform"/>
            <consortium name="The Broad Institute Genome Sequencing Center for Infectious Disease"/>
            <person name="Wu L."/>
            <person name="Ma J."/>
        </authorList>
    </citation>
    <scope>NUCLEOTIDE SEQUENCE [LARGE SCALE GENOMIC DNA]</scope>
    <source>
        <strain evidence="4">JCM 17986</strain>
    </source>
</reference>
<dbReference type="Proteomes" id="UP001500466">
    <property type="component" value="Unassembled WGS sequence"/>
</dbReference>
<sequence>MTAGAMDDCGPGDDSDTDVAAGPSSASLLLSAAPATPCPALGAKDHGVPALAPAGVTWSLYHESLLPMSESAGSVRAEGDVVRCFARTPIAALLATAQISARYSFSDNWKLLMERSLAPGPERDAARTVRASAEAAAATSQPSGTGTVMQLVAFKFVSYTDDAAAVELMRGTDGDLQLVSALYTVKWVNGGWRLQVQASGAQASMVQKESSLSGFTPWQAGGS</sequence>
<dbReference type="InterPro" id="IPR058488">
    <property type="entry name" value="DUF8175"/>
</dbReference>
<protein>
    <recommendedName>
        <fullName evidence="2">DUF8175 domain-containing protein</fullName>
    </recommendedName>
</protein>
<feature type="region of interest" description="Disordered" evidence="1">
    <location>
        <begin position="1"/>
        <end position="23"/>
    </location>
</feature>
<dbReference type="Pfam" id="PF26526">
    <property type="entry name" value="DUF8175"/>
    <property type="match status" value="1"/>
</dbReference>
<comment type="caution">
    <text evidence="3">The sequence shown here is derived from an EMBL/GenBank/DDBJ whole genome shotgun (WGS) entry which is preliminary data.</text>
</comment>
<evidence type="ECO:0000313" key="3">
    <source>
        <dbReference type="EMBL" id="GAA4978954.1"/>
    </source>
</evidence>
<evidence type="ECO:0000259" key="2">
    <source>
        <dbReference type="Pfam" id="PF26526"/>
    </source>
</evidence>
<accession>A0ABP9HUX8</accession>
<proteinExistence type="predicted"/>
<organism evidence="3 4">
    <name type="scientific">Yinghuangia aomiensis</name>
    <dbReference type="NCBI Taxonomy" id="676205"/>
    <lineage>
        <taxon>Bacteria</taxon>
        <taxon>Bacillati</taxon>
        <taxon>Actinomycetota</taxon>
        <taxon>Actinomycetes</taxon>
        <taxon>Kitasatosporales</taxon>
        <taxon>Streptomycetaceae</taxon>
        <taxon>Yinghuangia</taxon>
    </lineage>
</organism>
<evidence type="ECO:0000256" key="1">
    <source>
        <dbReference type="SAM" id="MobiDB-lite"/>
    </source>
</evidence>
<keyword evidence="4" id="KW-1185">Reference proteome</keyword>